<comment type="caution">
    <text evidence="2">The sequence shown here is derived from an EMBL/GenBank/DDBJ whole genome shotgun (WGS) entry which is preliminary data.</text>
</comment>
<dbReference type="OrthoDB" id="10028501at2759"/>
<keyword evidence="4" id="KW-1185">Reference proteome</keyword>
<organism evidence="2 4">
    <name type="scientific">Adineta steineri</name>
    <dbReference type="NCBI Taxonomy" id="433720"/>
    <lineage>
        <taxon>Eukaryota</taxon>
        <taxon>Metazoa</taxon>
        <taxon>Spiralia</taxon>
        <taxon>Gnathifera</taxon>
        <taxon>Rotifera</taxon>
        <taxon>Eurotatoria</taxon>
        <taxon>Bdelloidea</taxon>
        <taxon>Adinetida</taxon>
        <taxon>Adinetidae</taxon>
        <taxon>Adineta</taxon>
    </lineage>
</organism>
<dbReference type="Proteomes" id="UP000663832">
    <property type="component" value="Unassembled WGS sequence"/>
</dbReference>
<accession>A0A815WH85</accession>
<protein>
    <submittedName>
        <fullName evidence="2">Uncharacterized protein</fullName>
    </submittedName>
</protein>
<dbReference type="EMBL" id="CAJNOM010000717">
    <property type="protein sequence ID" value="CAF1549057.1"/>
    <property type="molecule type" value="Genomic_DNA"/>
</dbReference>
<dbReference type="Proteomes" id="UP000663877">
    <property type="component" value="Unassembled WGS sequence"/>
</dbReference>
<gene>
    <name evidence="1" type="ORF">BJG266_LOCUS16109</name>
    <name evidence="2" type="ORF">QVE165_LOCUS46906</name>
    <name evidence="3" type="ORF">QVE165_LOCUS46925</name>
</gene>
<sequence>MLEPNAGELSQSQNDCCIRKFDPSSYEWDEWKILFDTYLSMEGVTDDVKKLYLLILALGVQPFPGRSLRSQKHTEYTYDEIILKLRTNYTRVTFASTERVKFFSMKQSSSQSLMDFANQLRGNSTTCQFPGDFYEDALIITFVGGLLNSTVRNHLMQQELKTFKETLDIATTINSILVQRTK</sequence>
<dbReference type="EMBL" id="CAJNOI010000073">
    <property type="protein sequence ID" value="CAF1004325.1"/>
    <property type="molecule type" value="Genomic_DNA"/>
</dbReference>
<dbReference type="EMBL" id="CAJNOM010000716">
    <property type="protein sequence ID" value="CAF1548813.1"/>
    <property type="molecule type" value="Genomic_DNA"/>
</dbReference>
<reference evidence="2" key="1">
    <citation type="submission" date="2021-02" db="EMBL/GenBank/DDBJ databases">
        <authorList>
            <person name="Nowell W R."/>
        </authorList>
    </citation>
    <scope>NUCLEOTIDE SEQUENCE</scope>
</reference>
<evidence type="ECO:0000313" key="1">
    <source>
        <dbReference type="EMBL" id="CAF1004325.1"/>
    </source>
</evidence>
<dbReference type="PANTHER" id="PTHR33198:SF19">
    <property type="entry name" value="CCHC-TYPE DOMAIN-CONTAINING PROTEIN"/>
    <property type="match status" value="1"/>
</dbReference>
<dbReference type="AlphaFoldDB" id="A0A815WH85"/>
<name>A0A815WH85_9BILA</name>
<dbReference type="PANTHER" id="PTHR33198">
    <property type="entry name" value="ANK_REP_REGION DOMAIN-CONTAINING PROTEIN-RELATED"/>
    <property type="match status" value="1"/>
</dbReference>
<evidence type="ECO:0000313" key="4">
    <source>
        <dbReference type="Proteomes" id="UP000663832"/>
    </source>
</evidence>
<evidence type="ECO:0000313" key="2">
    <source>
        <dbReference type="EMBL" id="CAF1548813.1"/>
    </source>
</evidence>
<evidence type="ECO:0000313" key="3">
    <source>
        <dbReference type="EMBL" id="CAF1549057.1"/>
    </source>
</evidence>
<proteinExistence type="predicted"/>